<sequence>MASQQVVPVTCANCNSRFNVRVQTIVDGQDPVQKSAFLQGRINLIQCPQCGLVSPVNVPILYYDLQKELAFVFAPNSLQIANADQEKLIGNLTNSLVNSLPPEQRKFYLLNPKQFLTMESMVKAILEADGITEEELKAQEARIKLIEEFLQIDDETRLKEKVKEHDAQLDRKFFEILTASIQAAQLEGNQAGVQALFALRTLLARWSSQGQQAVREIDAELGLVVVQNQADLLEKLQNAQTDEEFQSLVAVGHPLLDYGFFQQLTAQIDQATKEGNKEKAQQLKALRTRILETKDRYEQETRIALQQAATLLKKVLQSGDPAKALQENMDQLNEAFFAVLGANIEEARRQKQTQAAQTLEAIGNLAFSMLQERLGTAEAVVEQPTTQTGDR</sequence>
<dbReference type="InterPro" id="IPR025682">
    <property type="entry name" value="CpXC_dom"/>
</dbReference>
<evidence type="ECO:0000313" key="3">
    <source>
        <dbReference type="EMBL" id="BAL58032.1"/>
    </source>
</evidence>
<feature type="domain" description="CpXC" evidence="2">
    <location>
        <begin position="9"/>
        <end position="134"/>
    </location>
</feature>
<keyword evidence="1" id="KW-0175">Coiled coil</keyword>
<reference evidence="3" key="2">
    <citation type="journal article" date="2012" name="PLoS ONE">
        <title>A Deeply Branching Thermophilic Bacterium with an Ancient Acetyl-CoA Pathway Dominates a Subsurface Ecosystem.</title>
        <authorList>
            <person name="Takami H."/>
            <person name="Noguchi H."/>
            <person name="Takaki Y."/>
            <person name="Uchiyama I."/>
            <person name="Toyoda A."/>
            <person name="Nishi S."/>
            <person name="Chee G.-J."/>
            <person name="Arai W."/>
            <person name="Nunoura T."/>
            <person name="Itoh T."/>
            <person name="Hattori M."/>
            <person name="Takai K."/>
        </authorList>
    </citation>
    <scope>NUCLEOTIDE SEQUENCE</scope>
</reference>
<reference evidence="3" key="1">
    <citation type="journal article" date="2005" name="Environ. Microbiol.">
        <title>Genetic and functional properties of uncultivated thermophilic crenarchaeotes from a subsurface gold mine as revealed by analysis of genome fragments.</title>
        <authorList>
            <person name="Nunoura T."/>
            <person name="Hirayama H."/>
            <person name="Takami H."/>
            <person name="Oida H."/>
            <person name="Nishi S."/>
            <person name="Shimamura S."/>
            <person name="Suzuki Y."/>
            <person name="Inagaki F."/>
            <person name="Takai K."/>
            <person name="Nealson K.H."/>
            <person name="Horikoshi K."/>
        </authorList>
    </citation>
    <scope>NUCLEOTIDE SEQUENCE</scope>
</reference>
<dbReference type="Pfam" id="PF14353">
    <property type="entry name" value="CpXC"/>
    <property type="match status" value="1"/>
</dbReference>
<name>H5SPE6_9CHLR</name>
<organism evidence="3">
    <name type="scientific">uncultured Chloroflexota bacterium</name>
    <dbReference type="NCBI Taxonomy" id="166587"/>
    <lineage>
        <taxon>Bacteria</taxon>
        <taxon>Bacillati</taxon>
        <taxon>Chloroflexota</taxon>
        <taxon>environmental samples</taxon>
    </lineage>
</organism>
<accession>H5SPE6</accession>
<proteinExistence type="predicted"/>
<evidence type="ECO:0000259" key="2">
    <source>
        <dbReference type="Pfam" id="PF14353"/>
    </source>
</evidence>
<protein>
    <submittedName>
        <fullName evidence="3">Hypothetical conserved protein</fullName>
    </submittedName>
</protein>
<dbReference type="EMBL" id="AP011791">
    <property type="protein sequence ID" value="BAL58032.1"/>
    <property type="molecule type" value="Genomic_DNA"/>
</dbReference>
<dbReference type="AlphaFoldDB" id="H5SPE6"/>
<gene>
    <name evidence="3" type="ORF">HGMM_F53H06C30</name>
</gene>
<feature type="coiled-coil region" evidence="1">
    <location>
        <begin position="261"/>
        <end position="300"/>
    </location>
</feature>
<evidence type="ECO:0000256" key="1">
    <source>
        <dbReference type="SAM" id="Coils"/>
    </source>
</evidence>